<accession>A0A242NX92</accession>
<dbReference type="Proteomes" id="UP000194968">
    <property type="component" value="Unassembled WGS sequence"/>
</dbReference>
<dbReference type="EMBL" id="NASK01000080">
    <property type="protein sequence ID" value="OTQ51196.1"/>
    <property type="molecule type" value="Genomic_DNA"/>
</dbReference>
<dbReference type="AlphaFoldDB" id="A0A242NX92"/>
<protein>
    <submittedName>
        <fullName evidence="2">Uncharacterized protein</fullName>
    </submittedName>
</protein>
<organism evidence="2 3">
    <name type="scientific">Gilliamella apis</name>
    <dbReference type="NCBI Taxonomy" id="1970738"/>
    <lineage>
        <taxon>Bacteria</taxon>
        <taxon>Pseudomonadati</taxon>
        <taxon>Pseudomonadota</taxon>
        <taxon>Gammaproteobacteria</taxon>
        <taxon>Orbales</taxon>
        <taxon>Orbaceae</taxon>
        <taxon>Gilliamella</taxon>
    </lineage>
</organism>
<gene>
    <name evidence="2" type="ORF">B6D06_03035</name>
</gene>
<keyword evidence="1" id="KW-0732">Signal</keyword>
<evidence type="ECO:0000313" key="2">
    <source>
        <dbReference type="EMBL" id="OTQ51196.1"/>
    </source>
</evidence>
<feature type="signal peptide" evidence="1">
    <location>
        <begin position="1"/>
        <end position="22"/>
    </location>
</feature>
<sequence>MKKCFCFICVCFFINYVANVFAGEQSSNDPAQQLLVRNIKSRLPLKFDEYTTLVDVSIKNGMLDFIHEIKGISAEKFNDPQREKILHDLSIVKYCKYDPNDAMLKGFFPKGFNYNYYVEGKQVLQIHVDKVDCKPN</sequence>
<dbReference type="RefSeq" id="WP_086320167.1">
    <property type="nucleotide sequence ID" value="NZ_CAMLFL010000005.1"/>
</dbReference>
<comment type="caution">
    <text evidence="2">The sequence shown here is derived from an EMBL/GenBank/DDBJ whole genome shotgun (WGS) entry which is preliminary data.</text>
</comment>
<name>A0A242NX92_9GAMM</name>
<reference evidence="2 3" key="1">
    <citation type="submission" date="2017-03" db="EMBL/GenBank/DDBJ databases">
        <title>Comparative genomics of honeybee gut symbionts reveal geographically distinct and subgroup specific antibiotic resistance.</title>
        <authorList>
            <person name="Ludvigsen J."/>
            <person name="Porcellato D."/>
            <person name="Labee-Lund T.M."/>
            <person name="Amdam G.V."/>
            <person name="Rudi K."/>
        </authorList>
    </citation>
    <scope>NUCLEOTIDE SEQUENCE [LARGE SCALE GENOMIC DNA]</scope>
    <source>
        <strain evidence="2 3">A-4-12</strain>
    </source>
</reference>
<feature type="chain" id="PRO_5012783237" evidence="1">
    <location>
        <begin position="23"/>
        <end position="136"/>
    </location>
</feature>
<proteinExistence type="predicted"/>
<evidence type="ECO:0000313" key="3">
    <source>
        <dbReference type="Proteomes" id="UP000194968"/>
    </source>
</evidence>
<evidence type="ECO:0000256" key="1">
    <source>
        <dbReference type="SAM" id="SignalP"/>
    </source>
</evidence>